<keyword evidence="1" id="KW-1133">Transmembrane helix</keyword>
<evidence type="ECO:0000256" key="1">
    <source>
        <dbReference type="SAM" id="Phobius"/>
    </source>
</evidence>
<comment type="caution">
    <text evidence="2">The sequence shown here is derived from an EMBL/GenBank/DDBJ whole genome shotgun (WGS) entry which is preliminary data.</text>
</comment>
<evidence type="ECO:0000313" key="3">
    <source>
        <dbReference type="Proteomes" id="UP000669179"/>
    </source>
</evidence>
<dbReference type="AlphaFoldDB" id="A0A939PKJ4"/>
<dbReference type="RefSeq" id="WP_208262686.1">
    <property type="nucleotide sequence ID" value="NZ_JAGEOJ010000026.1"/>
</dbReference>
<keyword evidence="1" id="KW-0472">Membrane</keyword>
<dbReference type="EMBL" id="JAGEOJ010000026">
    <property type="protein sequence ID" value="MBO2454481.1"/>
    <property type="molecule type" value="Genomic_DNA"/>
</dbReference>
<evidence type="ECO:0000313" key="2">
    <source>
        <dbReference type="EMBL" id="MBO2454481.1"/>
    </source>
</evidence>
<feature type="transmembrane region" description="Helical" evidence="1">
    <location>
        <begin position="40"/>
        <end position="64"/>
    </location>
</feature>
<gene>
    <name evidence="2" type="ORF">J4573_45850</name>
</gene>
<protein>
    <submittedName>
        <fullName evidence="2">Uncharacterized protein</fullName>
    </submittedName>
</protein>
<reference evidence="2" key="1">
    <citation type="submission" date="2021-03" db="EMBL/GenBank/DDBJ databases">
        <authorList>
            <person name="Kanchanasin P."/>
            <person name="Saeng-In P."/>
            <person name="Phongsopitanun W."/>
            <person name="Yuki M."/>
            <person name="Kudo T."/>
            <person name="Ohkuma M."/>
            <person name="Tanasupawat S."/>
        </authorList>
    </citation>
    <scope>NUCLEOTIDE SEQUENCE</scope>
    <source>
        <strain evidence="2">GKU 128</strain>
    </source>
</reference>
<name>A0A939PKJ4_9ACTN</name>
<feature type="transmembrane region" description="Helical" evidence="1">
    <location>
        <begin position="120"/>
        <end position="137"/>
    </location>
</feature>
<organism evidence="2 3">
    <name type="scientific">Actinomadura barringtoniae</name>
    <dbReference type="NCBI Taxonomy" id="1427535"/>
    <lineage>
        <taxon>Bacteria</taxon>
        <taxon>Bacillati</taxon>
        <taxon>Actinomycetota</taxon>
        <taxon>Actinomycetes</taxon>
        <taxon>Streptosporangiales</taxon>
        <taxon>Thermomonosporaceae</taxon>
        <taxon>Actinomadura</taxon>
    </lineage>
</organism>
<feature type="transmembrane region" description="Helical" evidence="1">
    <location>
        <begin position="143"/>
        <end position="162"/>
    </location>
</feature>
<dbReference type="Proteomes" id="UP000669179">
    <property type="component" value="Unassembled WGS sequence"/>
</dbReference>
<feature type="transmembrane region" description="Helical" evidence="1">
    <location>
        <begin position="12"/>
        <end position="34"/>
    </location>
</feature>
<accession>A0A939PKJ4</accession>
<sequence length="183" mass="19285">MTDWRDAVTTAPLWKYAIIVGGSFALFLGVGAWLTGSSPLGAVVGAVVAGLVFGAVMTGVVAGFRRRQEQAIGPRSRAELIALNRSARLGKPPEDPALDEAALHLISVRRTALSSGLNRLGPWILAALAALQLMRAIADPGFISIGGTVFFAALAVVSPFATRRQIAKLDRLETAIQARQPET</sequence>
<keyword evidence="1" id="KW-0812">Transmembrane</keyword>
<keyword evidence="3" id="KW-1185">Reference proteome</keyword>
<proteinExistence type="predicted"/>